<feature type="region of interest" description="Disordered" evidence="1">
    <location>
        <begin position="1"/>
        <end position="45"/>
    </location>
</feature>
<evidence type="ECO:0000313" key="3">
    <source>
        <dbReference type="Proteomes" id="UP001497482"/>
    </source>
</evidence>
<accession>A0AAV2JW85</accession>
<reference evidence="2 3" key="1">
    <citation type="submission" date="2024-04" db="EMBL/GenBank/DDBJ databases">
        <authorList>
            <person name="Waldvogel A.-M."/>
            <person name="Schoenle A."/>
        </authorList>
    </citation>
    <scope>NUCLEOTIDE SEQUENCE [LARGE SCALE GENOMIC DNA]</scope>
</reference>
<proteinExistence type="predicted"/>
<gene>
    <name evidence="2" type="ORF">KC01_LOCUS10618</name>
</gene>
<keyword evidence="3" id="KW-1185">Reference proteome</keyword>
<dbReference type="AlphaFoldDB" id="A0AAV2JW85"/>
<protein>
    <submittedName>
        <fullName evidence="2">Uncharacterized protein</fullName>
    </submittedName>
</protein>
<dbReference type="EMBL" id="OZ035836">
    <property type="protein sequence ID" value="CAL1579594.1"/>
    <property type="molecule type" value="Genomic_DNA"/>
</dbReference>
<organism evidence="2 3">
    <name type="scientific">Knipowitschia caucasica</name>
    <name type="common">Caucasian dwarf goby</name>
    <name type="synonym">Pomatoschistus caucasicus</name>
    <dbReference type="NCBI Taxonomy" id="637954"/>
    <lineage>
        <taxon>Eukaryota</taxon>
        <taxon>Metazoa</taxon>
        <taxon>Chordata</taxon>
        <taxon>Craniata</taxon>
        <taxon>Vertebrata</taxon>
        <taxon>Euteleostomi</taxon>
        <taxon>Actinopterygii</taxon>
        <taxon>Neopterygii</taxon>
        <taxon>Teleostei</taxon>
        <taxon>Neoteleostei</taxon>
        <taxon>Acanthomorphata</taxon>
        <taxon>Gobiaria</taxon>
        <taxon>Gobiiformes</taxon>
        <taxon>Gobioidei</taxon>
        <taxon>Gobiidae</taxon>
        <taxon>Gobiinae</taxon>
        <taxon>Knipowitschia</taxon>
    </lineage>
</organism>
<dbReference type="Proteomes" id="UP001497482">
    <property type="component" value="Chromosome 14"/>
</dbReference>
<evidence type="ECO:0000313" key="2">
    <source>
        <dbReference type="EMBL" id="CAL1579594.1"/>
    </source>
</evidence>
<sequence>MPRTHQCNKKPPTQKFHNNNKFNGVHYGHQAVSRESPPDGKQGSGCRRLLRHKMNRHQCKTLREPPRCPLDVSLGWESKESFVCWEKVQAVRVRLLLKEYLSLYG</sequence>
<name>A0AAV2JW85_KNICA</name>
<evidence type="ECO:0000256" key="1">
    <source>
        <dbReference type="SAM" id="MobiDB-lite"/>
    </source>
</evidence>